<dbReference type="Gene3D" id="2.60.120.10">
    <property type="entry name" value="Jelly Rolls"/>
    <property type="match status" value="1"/>
</dbReference>
<dbReference type="InterPro" id="IPR012318">
    <property type="entry name" value="HTH_CRP"/>
</dbReference>
<dbReference type="Gene3D" id="1.10.10.10">
    <property type="entry name" value="Winged helix-like DNA-binding domain superfamily/Winged helix DNA-binding domain"/>
    <property type="match status" value="1"/>
</dbReference>
<protein>
    <recommendedName>
        <fullName evidence="4">HTH crp-type domain-containing protein</fullName>
    </recommendedName>
</protein>
<dbReference type="PROSITE" id="PS51063">
    <property type="entry name" value="HTH_CRP_2"/>
    <property type="match status" value="1"/>
</dbReference>
<dbReference type="InterPro" id="IPR036390">
    <property type="entry name" value="WH_DNA-bd_sf"/>
</dbReference>
<proteinExistence type="predicted"/>
<evidence type="ECO:0000259" key="4">
    <source>
        <dbReference type="PROSITE" id="PS51063"/>
    </source>
</evidence>
<gene>
    <name evidence="5" type="ORF">SDC9_166663</name>
</gene>
<dbReference type="InterPro" id="IPR018490">
    <property type="entry name" value="cNMP-bd_dom_sf"/>
</dbReference>
<dbReference type="InterPro" id="IPR000595">
    <property type="entry name" value="cNMP-bd_dom"/>
</dbReference>
<dbReference type="SUPFAM" id="SSF51206">
    <property type="entry name" value="cAMP-binding domain-like"/>
    <property type="match status" value="1"/>
</dbReference>
<feature type="domain" description="HTH crp-type" evidence="4">
    <location>
        <begin position="154"/>
        <end position="220"/>
    </location>
</feature>
<keyword evidence="2" id="KW-0238">DNA-binding</keyword>
<dbReference type="EMBL" id="VSSQ01066829">
    <property type="protein sequence ID" value="MPN19296.1"/>
    <property type="molecule type" value="Genomic_DNA"/>
</dbReference>
<dbReference type="SUPFAM" id="SSF46785">
    <property type="entry name" value="Winged helix' DNA-binding domain"/>
    <property type="match status" value="1"/>
</dbReference>
<accession>A0A645FZE5</accession>
<keyword evidence="3" id="KW-0804">Transcription</keyword>
<evidence type="ECO:0000313" key="5">
    <source>
        <dbReference type="EMBL" id="MPN19296.1"/>
    </source>
</evidence>
<evidence type="ECO:0000256" key="2">
    <source>
        <dbReference type="ARBA" id="ARBA00023125"/>
    </source>
</evidence>
<dbReference type="Pfam" id="PF13545">
    <property type="entry name" value="HTH_Crp_2"/>
    <property type="match status" value="1"/>
</dbReference>
<dbReference type="SMART" id="SM00419">
    <property type="entry name" value="HTH_CRP"/>
    <property type="match status" value="1"/>
</dbReference>
<evidence type="ECO:0000256" key="1">
    <source>
        <dbReference type="ARBA" id="ARBA00023015"/>
    </source>
</evidence>
<keyword evidence="1" id="KW-0805">Transcription regulation</keyword>
<dbReference type="AlphaFoldDB" id="A0A645FZE5"/>
<dbReference type="InterPro" id="IPR036388">
    <property type="entry name" value="WH-like_DNA-bd_sf"/>
</dbReference>
<sequence length="227" mass="25764">MDITEKDLRRTLELVLPVWDKLSLAEREYITRSTTLHHFTAGSPIHGGRDDCVGVLLVVRGQLRTYFLSDEGREITLFRPHYGSSCLLSASCVLPTITFDVFVDAQTDVDLLIIAPNCFNKIMQQNPSVEAFAYRQVAERFSEVMWVMQQVLFVSFDKRLATYLLAEAAAQHGLRIVTTHDTVARDLGSAREVVSRMLKYFEREGWVKLSRGTITLTNPPQLKILAE</sequence>
<dbReference type="CDD" id="cd00038">
    <property type="entry name" value="CAP_ED"/>
    <property type="match status" value="1"/>
</dbReference>
<reference evidence="5" key="1">
    <citation type="submission" date="2019-08" db="EMBL/GenBank/DDBJ databases">
        <authorList>
            <person name="Kucharzyk K."/>
            <person name="Murdoch R.W."/>
            <person name="Higgins S."/>
            <person name="Loffler F."/>
        </authorList>
    </citation>
    <scope>NUCLEOTIDE SEQUENCE</scope>
</reference>
<name>A0A645FZE5_9ZZZZ</name>
<dbReference type="GO" id="GO:0003677">
    <property type="term" value="F:DNA binding"/>
    <property type="evidence" value="ECO:0007669"/>
    <property type="project" value="UniProtKB-KW"/>
</dbReference>
<comment type="caution">
    <text evidence="5">The sequence shown here is derived from an EMBL/GenBank/DDBJ whole genome shotgun (WGS) entry which is preliminary data.</text>
</comment>
<dbReference type="GO" id="GO:0006355">
    <property type="term" value="P:regulation of DNA-templated transcription"/>
    <property type="evidence" value="ECO:0007669"/>
    <property type="project" value="InterPro"/>
</dbReference>
<evidence type="ECO:0000256" key="3">
    <source>
        <dbReference type="ARBA" id="ARBA00023163"/>
    </source>
</evidence>
<organism evidence="5">
    <name type="scientific">bioreactor metagenome</name>
    <dbReference type="NCBI Taxonomy" id="1076179"/>
    <lineage>
        <taxon>unclassified sequences</taxon>
        <taxon>metagenomes</taxon>
        <taxon>ecological metagenomes</taxon>
    </lineage>
</organism>
<dbReference type="InterPro" id="IPR014710">
    <property type="entry name" value="RmlC-like_jellyroll"/>
</dbReference>